<dbReference type="Pfam" id="PF02875">
    <property type="entry name" value="Mur_ligase_C"/>
    <property type="match status" value="1"/>
</dbReference>
<evidence type="ECO:0000256" key="2">
    <source>
        <dbReference type="ARBA" id="ARBA00002714"/>
    </source>
</evidence>
<comment type="pathway">
    <text evidence="3">Cofactor biosynthesis; tetrahydrofolate biosynthesis; 7,8-dihydrofolate from 2-amino-4-hydroxy-6-hydroxymethyl-7,8-dihydropteridine diphosphate and 4-aminobenzoate: step 2/2.</text>
</comment>
<evidence type="ECO:0000256" key="13">
    <source>
        <dbReference type="ARBA" id="ARBA00022842"/>
    </source>
</evidence>
<dbReference type="PANTHER" id="PTHR11136">
    <property type="entry name" value="FOLYLPOLYGLUTAMATE SYNTHASE-RELATED"/>
    <property type="match status" value="1"/>
</dbReference>
<keyword evidence="9 22" id="KW-0436">Ligase</keyword>
<comment type="catalytic activity">
    <reaction evidence="21">
        <text>7,8-dihydropteroate + L-glutamate + ATP = 7,8-dihydrofolate + ADP + phosphate + H(+)</text>
        <dbReference type="Rhea" id="RHEA:23584"/>
        <dbReference type="ChEBI" id="CHEBI:15378"/>
        <dbReference type="ChEBI" id="CHEBI:17839"/>
        <dbReference type="ChEBI" id="CHEBI:29985"/>
        <dbReference type="ChEBI" id="CHEBI:30616"/>
        <dbReference type="ChEBI" id="CHEBI:43474"/>
        <dbReference type="ChEBI" id="CHEBI:57451"/>
        <dbReference type="ChEBI" id="CHEBI:456216"/>
        <dbReference type="EC" id="6.3.2.12"/>
    </reaction>
</comment>
<accession>C1DV94</accession>
<evidence type="ECO:0000313" key="26">
    <source>
        <dbReference type="Proteomes" id="UP000001369"/>
    </source>
</evidence>
<dbReference type="PIRSF" id="PIRSF001563">
    <property type="entry name" value="Folylpolyglu_synth"/>
    <property type="match status" value="1"/>
</dbReference>
<dbReference type="OrthoDB" id="9809356at2"/>
<evidence type="ECO:0000256" key="3">
    <source>
        <dbReference type="ARBA" id="ARBA00004799"/>
    </source>
</evidence>
<feature type="domain" description="Mur ligase central" evidence="24">
    <location>
        <begin position="40"/>
        <end position="252"/>
    </location>
</feature>
<keyword evidence="10" id="KW-0479">Metal-binding</keyword>
<dbReference type="GO" id="GO:0005524">
    <property type="term" value="F:ATP binding"/>
    <property type="evidence" value="ECO:0007669"/>
    <property type="project" value="UniProtKB-KW"/>
</dbReference>
<dbReference type="EC" id="6.3.2.17" evidence="7"/>
<dbReference type="HOGENOM" id="CLU_015869_1_1_0"/>
<evidence type="ECO:0000259" key="24">
    <source>
        <dbReference type="Pfam" id="PF08245"/>
    </source>
</evidence>
<keyword evidence="13" id="KW-0460">Magnesium</keyword>
<dbReference type="RefSeq" id="WP_012673542.1">
    <property type="nucleotide sequence ID" value="NC_012438.1"/>
</dbReference>
<sequence length="411" mass="47522">MNLFDFFKKKVFNIEPGLERIKAALEDVSNPHKNFKSILVAGTNGKGSTCAYLESLFRHHGYKTGLFTSPHLIQENERWQINRKNIPQDRLESYIKDLLPIIQKYNLTYFEACTLLAFKYFSDESIDIAVVEVGLGGRWDSTNVLDPCVSVITNVSFDHMHLLGDTLDKIAFEKTGITRKNKPAVVGRNQKEIIDWLKKRKIKEFYIQGLDFRSTVRESLLWDFEFKDFYLKDIKLSMIGTRQIENVSTSLASFLVFCEKNNIKVDKETIKRALKNTFWQGRMQILSEEPLIILDGGHNEEGLLKSFQELKELFKSKKVITVYSFMKDKETEKMFKIIKENSFKTVATKINVSRGMEKEDFYKLGEENFIENLLEAVELAKKYVDDNSLIFITGSLYLVGEVLNGWNTAGK</sequence>
<keyword evidence="26" id="KW-1185">Reference proteome</keyword>
<evidence type="ECO:0000256" key="21">
    <source>
        <dbReference type="ARBA" id="ARBA00049161"/>
    </source>
</evidence>
<comment type="cofactor">
    <cofactor evidence="1">
        <name>Mg(2+)</name>
        <dbReference type="ChEBI" id="CHEBI:18420"/>
    </cofactor>
</comment>
<dbReference type="FunFam" id="3.40.1190.10:FF:000011">
    <property type="entry name" value="Folylpolyglutamate synthase/dihydrofolate synthase"/>
    <property type="match status" value="1"/>
</dbReference>
<dbReference type="PANTHER" id="PTHR11136:SF0">
    <property type="entry name" value="DIHYDROFOLATE SYNTHETASE-RELATED"/>
    <property type="match status" value="1"/>
</dbReference>
<evidence type="ECO:0000256" key="4">
    <source>
        <dbReference type="ARBA" id="ARBA00005150"/>
    </source>
</evidence>
<dbReference type="Proteomes" id="UP000001369">
    <property type="component" value="Chromosome"/>
</dbReference>
<evidence type="ECO:0000256" key="12">
    <source>
        <dbReference type="ARBA" id="ARBA00022840"/>
    </source>
</evidence>
<dbReference type="SUPFAM" id="SSF53244">
    <property type="entry name" value="MurD-like peptide ligases, peptide-binding domain"/>
    <property type="match status" value="1"/>
</dbReference>
<dbReference type="EMBL" id="CP001229">
    <property type="protein sequence ID" value="ACN98217.1"/>
    <property type="molecule type" value="Genomic_DNA"/>
</dbReference>
<dbReference type="KEGG" id="saf:SULAZ_1058"/>
<dbReference type="Pfam" id="PF08245">
    <property type="entry name" value="Mur_ligase_M"/>
    <property type="match status" value="1"/>
</dbReference>
<dbReference type="GO" id="GO:0005737">
    <property type="term" value="C:cytoplasm"/>
    <property type="evidence" value="ECO:0007669"/>
    <property type="project" value="TreeGrafter"/>
</dbReference>
<comment type="catalytic activity">
    <reaction evidence="19">
        <text>10-formyltetrahydrofolyl-(gamma-L-Glu)(n) + L-glutamate + ATP = 10-formyltetrahydrofolyl-(gamma-L-Glu)(n+1) + ADP + phosphate + H(+)</text>
        <dbReference type="Rhea" id="RHEA:51904"/>
        <dbReference type="Rhea" id="RHEA-COMP:13088"/>
        <dbReference type="Rhea" id="RHEA-COMP:14300"/>
        <dbReference type="ChEBI" id="CHEBI:15378"/>
        <dbReference type="ChEBI" id="CHEBI:29985"/>
        <dbReference type="ChEBI" id="CHEBI:30616"/>
        <dbReference type="ChEBI" id="CHEBI:43474"/>
        <dbReference type="ChEBI" id="CHEBI:134413"/>
        <dbReference type="ChEBI" id="CHEBI:456216"/>
        <dbReference type="EC" id="6.3.2.17"/>
    </reaction>
</comment>
<evidence type="ECO:0000256" key="7">
    <source>
        <dbReference type="ARBA" id="ARBA00013025"/>
    </source>
</evidence>
<evidence type="ECO:0000313" key="25">
    <source>
        <dbReference type="EMBL" id="ACN98217.1"/>
    </source>
</evidence>
<evidence type="ECO:0000256" key="16">
    <source>
        <dbReference type="ARBA" id="ARBA00030592"/>
    </source>
</evidence>
<evidence type="ECO:0000256" key="8">
    <source>
        <dbReference type="ARBA" id="ARBA00019357"/>
    </source>
</evidence>
<organism evidence="25 26">
    <name type="scientific">Sulfurihydrogenibium azorense (strain DSM 15241 / OCM 825 / Az-Fu1)</name>
    <dbReference type="NCBI Taxonomy" id="204536"/>
    <lineage>
        <taxon>Bacteria</taxon>
        <taxon>Pseudomonadati</taxon>
        <taxon>Aquificota</taxon>
        <taxon>Aquificia</taxon>
        <taxon>Aquificales</taxon>
        <taxon>Hydrogenothermaceae</taxon>
        <taxon>Sulfurihydrogenibium</taxon>
    </lineage>
</organism>
<dbReference type="InterPro" id="IPR013221">
    <property type="entry name" value="Mur_ligase_cen"/>
</dbReference>
<dbReference type="GO" id="GO:0008841">
    <property type="term" value="F:dihydrofolate synthase activity"/>
    <property type="evidence" value="ECO:0007669"/>
    <property type="project" value="UniProtKB-EC"/>
</dbReference>
<evidence type="ECO:0000256" key="22">
    <source>
        <dbReference type="PIRNR" id="PIRNR001563"/>
    </source>
</evidence>
<gene>
    <name evidence="25" type="ordered locus">SULAZ_1058</name>
</gene>
<dbReference type="GO" id="GO:0004326">
    <property type="term" value="F:tetrahydrofolylpolyglutamate synthase activity"/>
    <property type="evidence" value="ECO:0007669"/>
    <property type="project" value="UniProtKB-EC"/>
</dbReference>
<dbReference type="GO" id="GO:0046872">
    <property type="term" value="F:metal ion binding"/>
    <property type="evidence" value="ECO:0007669"/>
    <property type="project" value="UniProtKB-KW"/>
</dbReference>
<dbReference type="NCBIfam" id="TIGR01499">
    <property type="entry name" value="folC"/>
    <property type="match status" value="1"/>
</dbReference>
<evidence type="ECO:0000256" key="11">
    <source>
        <dbReference type="ARBA" id="ARBA00022741"/>
    </source>
</evidence>
<dbReference type="InterPro" id="IPR036565">
    <property type="entry name" value="Mur-like_cat_sf"/>
</dbReference>
<dbReference type="Gene3D" id="3.90.190.20">
    <property type="entry name" value="Mur ligase, C-terminal domain"/>
    <property type="match status" value="1"/>
</dbReference>
<dbReference type="PROSITE" id="PS01012">
    <property type="entry name" value="FOLYLPOLYGLU_SYNT_2"/>
    <property type="match status" value="1"/>
</dbReference>
<comment type="pathway">
    <text evidence="4">Cofactor biosynthesis; tetrahydrofolylpolyglutamate biosynthesis.</text>
</comment>
<dbReference type="GO" id="GO:0046656">
    <property type="term" value="P:folic acid biosynthetic process"/>
    <property type="evidence" value="ECO:0007669"/>
    <property type="project" value="UniProtKB-KW"/>
</dbReference>
<evidence type="ECO:0000256" key="14">
    <source>
        <dbReference type="ARBA" id="ARBA00022909"/>
    </source>
</evidence>
<evidence type="ECO:0000256" key="5">
    <source>
        <dbReference type="ARBA" id="ARBA00008276"/>
    </source>
</evidence>
<feature type="domain" description="Mur ligase C-terminal" evidence="23">
    <location>
        <begin position="281"/>
        <end position="395"/>
    </location>
</feature>
<reference evidence="25 26" key="1">
    <citation type="journal article" date="2009" name="J. Bacteriol.">
        <title>Complete and draft genome sequences of six members of the Aquificales.</title>
        <authorList>
            <person name="Reysenbach A.L."/>
            <person name="Hamamura N."/>
            <person name="Podar M."/>
            <person name="Griffiths E."/>
            <person name="Ferreira S."/>
            <person name="Hochstein R."/>
            <person name="Heidelberg J."/>
            <person name="Johnson J."/>
            <person name="Mead D."/>
            <person name="Pohorille A."/>
            <person name="Sarmiento M."/>
            <person name="Schweighofer K."/>
            <person name="Seshadri R."/>
            <person name="Voytek M.A."/>
        </authorList>
    </citation>
    <scope>NUCLEOTIDE SEQUENCE [LARGE SCALE GENOMIC DNA]</scope>
    <source>
        <strain evidence="26">Az-Fu1 / DSM 15241 / OCM 825</strain>
    </source>
</reference>
<keyword evidence="14" id="KW-0289">Folate biosynthesis</keyword>
<evidence type="ECO:0000256" key="1">
    <source>
        <dbReference type="ARBA" id="ARBA00001946"/>
    </source>
</evidence>
<dbReference type="InterPro" id="IPR036615">
    <property type="entry name" value="Mur_ligase_C_dom_sf"/>
</dbReference>
<evidence type="ECO:0000256" key="20">
    <source>
        <dbReference type="ARBA" id="ARBA00049035"/>
    </source>
</evidence>
<dbReference type="SUPFAM" id="SSF53623">
    <property type="entry name" value="MurD-like peptide ligases, catalytic domain"/>
    <property type="match status" value="1"/>
</dbReference>
<dbReference type="Gene3D" id="3.40.1190.10">
    <property type="entry name" value="Mur-like, catalytic domain"/>
    <property type="match status" value="1"/>
</dbReference>
<dbReference type="InterPro" id="IPR004101">
    <property type="entry name" value="Mur_ligase_C"/>
</dbReference>
<dbReference type="EC" id="6.3.2.12" evidence="6"/>
<evidence type="ECO:0000256" key="9">
    <source>
        <dbReference type="ARBA" id="ARBA00022598"/>
    </source>
</evidence>
<evidence type="ECO:0000256" key="6">
    <source>
        <dbReference type="ARBA" id="ARBA00013023"/>
    </source>
</evidence>
<evidence type="ECO:0000256" key="10">
    <source>
        <dbReference type="ARBA" id="ARBA00022723"/>
    </source>
</evidence>
<dbReference type="eggNOG" id="COG0285">
    <property type="taxonomic scope" value="Bacteria"/>
</dbReference>
<evidence type="ECO:0000256" key="15">
    <source>
        <dbReference type="ARBA" id="ARBA00030048"/>
    </source>
</evidence>
<keyword evidence="12 22" id="KW-0067">ATP-binding</keyword>
<proteinExistence type="inferred from homology"/>
<dbReference type="InterPro" id="IPR001645">
    <property type="entry name" value="Folylpolyglutamate_synth"/>
</dbReference>
<comment type="similarity">
    <text evidence="5 22">Belongs to the folylpolyglutamate synthase family.</text>
</comment>
<evidence type="ECO:0000259" key="23">
    <source>
        <dbReference type="Pfam" id="PF02875"/>
    </source>
</evidence>
<keyword evidence="11 22" id="KW-0547">Nucleotide-binding</keyword>
<protein>
    <recommendedName>
        <fullName evidence="8">Dihydrofolate synthase/folylpolyglutamate synthase</fullName>
        <ecNumber evidence="6">6.3.2.12</ecNumber>
        <ecNumber evidence="7">6.3.2.17</ecNumber>
    </recommendedName>
    <alternativeName>
        <fullName evidence="17">Folylpoly-gamma-glutamate synthetase-dihydrofolate synthetase</fullName>
    </alternativeName>
    <alternativeName>
        <fullName evidence="15">Folylpolyglutamate synthetase</fullName>
    </alternativeName>
    <alternativeName>
        <fullName evidence="16">Tetrahydrofolylpolyglutamate synthase</fullName>
    </alternativeName>
</protein>
<comment type="function">
    <text evidence="2">Functions in two distinct reactions of the de novo folate biosynthetic pathway. Catalyzes the addition of a glutamate residue to dihydropteroate (7,8-dihydropteroate or H2Pte) to form dihydrofolate (7,8-dihydrofolate monoglutamate or H2Pte-Glu). Also catalyzes successive additions of L-glutamate to tetrahydrofolate or 10-formyltetrahydrofolate or 5,10-methylenetetrahydrofolate, leading to folylpolyglutamate derivatives.</text>
</comment>
<dbReference type="InterPro" id="IPR018109">
    <property type="entry name" value="Folylpolyglutamate_synth_CS"/>
</dbReference>
<dbReference type="STRING" id="204536.SULAZ_1058"/>
<evidence type="ECO:0000256" key="19">
    <source>
        <dbReference type="ARBA" id="ARBA00047808"/>
    </source>
</evidence>
<name>C1DV94_SULAA</name>
<evidence type="ECO:0000256" key="18">
    <source>
        <dbReference type="ARBA" id="ARBA00047493"/>
    </source>
</evidence>
<evidence type="ECO:0000256" key="17">
    <source>
        <dbReference type="ARBA" id="ARBA00032510"/>
    </source>
</evidence>
<comment type="catalytic activity">
    <reaction evidence="18">
        <text>(6S)-5,6,7,8-tetrahydrofolyl-(gamma-L-Glu)(n) + L-glutamate + ATP = (6S)-5,6,7,8-tetrahydrofolyl-(gamma-L-Glu)(n+1) + ADP + phosphate + H(+)</text>
        <dbReference type="Rhea" id="RHEA:10580"/>
        <dbReference type="Rhea" id="RHEA-COMP:14738"/>
        <dbReference type="Rhea" id="RHEA-COMP:14740"/>
        <dbReference type="ChEBI" id="CHEBI:15378"/>
        <dbReference type="ChEBI" id="CHEBI:29985"/>
        <dbReference type="ChEBI" id="CHEBI:30616"/>
        <dbReference type="ChEBI" id="CHEBI:43474"/>
        <dbReference type="ChEBI" id="CHEBI:141005"/>
        <dbReference type="ChEBI" id="CHEBI:456216"/>
        <dbReference type="EC" id="6.3.2.17"/>
    </reaction>
</comment>
<comment type="catalytic activity">
    <reaction evidence="20">
        <text>(6R)-5,10-methylenetetrahydrofolyl-(gamma-L-Glu)(n) + L-glutamate + ATP = (6R)-5,10-methylenetetrahydrofolyl-(gamma-L-Glu)(n+1) + ADP + phosphate + H(+)</text>
        <dbReference type="Rhea" id="RHEA:51912"/>
        <dbReference type="Rhea" id="RHEA-COMP:13257"/>
        <dbReference type="Rhea" id="RHEA-COMP:13258"/>
        <dbReference type="ChEBI" id="CHEBI:15378"/>
        <dbReference type="ChEBI" id="CHEBI:29985"/>
        <dbReference type="ChEBI" id="CHEBI:30616"/>
        <dbReference type="ChEBI" id="CHEBI:43474"/>
        <dbReference type="ChEBI" id="CHEBI:136572"/>
        <dbReference type="ChEBI" id="CHEBI:456216"/>
        <dbReference type="EC" id="6.3.2.17"/>
    </reaction>
</comment>
<dbReference type="AlphaFoldDB" id="C1DV94"/>